<evidence type="ECO:0000259" key="8">
    <source>
        <dbReference type="PROSITE" id="PS51192"/>
    </source>
</evidence>
<dbReference type="EMBL" id="JAGKHQ010000006">
    <property type="protein sequence ID" value="KAG7513982.1"/>
    <property type="molecule type" value="Genomic_DNA"/>
</dbReference>
<gene>
    <name evidence="11" type="ORF">JOB18_021889</name>
</gene>
<dbReference type="GO" id="GO:0005524">
    <property type="term" value="F:ATP binding"/>
    <property type="evidence" value="ECO:0007669"/>
    <property type="project" value="UniProtKB-KW"/>
</dbReference>
<dbReference type="PROSITE" id="PS51195">
    <property type="entry name" value="Q_MOTIF"/>
    <property type="match status" value="1"/>
</dbReference>
<dbReference type="InterPro" id="IPR000629">
    <property type="entry name" value="RNA-helicase_DEAD-box_CS"/>
</dbReference>
<proteinExistence type="inferred from homology"/>
<dbReference type="CDD" id="cd17955">
    <property type="entry name" value="DEADc_DDX49"/>
    <property type="match status" value="1"/>
</dbReference>
<reference evidence="11 12" key="1">
    <citation type="journal article" date="2021" name="Sci. Rep.">
        <title>Chromosome anchoring in Senegalese sole (Solea senegalensis) reveals sex-associated markers and genome rearrangements in flatfish.</title>
        <authorList>
            <person name="Guerrero-Cozar I."/>
            <person name="Gomez-Garrido J."/>
            <person name="Berbel C."/>
            <person name="Martinez-Blanch J.F."/>
            <person name="Alioto T."/>
            <person name="Claros M.G."/>
            <person name="Gagnaire P.A."/>
            <person name="Manchado M."/>
        </authorList>
    </citation>
    <scope>NUCLEOTIDE SEQUENCE [LARGE SCALE GENOMIC DNA]</scope>
    <source>
        <strain evidence="11">Sse05_10M</strain>
    </source>
</reference>
<dbReference type="SMART" id="SM00490">
    <property type="entry name" value="HELICc"/>
    <property type="match status" value="1"/>
</dbReference>
<organism evidence="11 12">
    <name type="scientific">Solea senegalensis</name>
    <name type="common">Senegalese sole</name>
    <dbReference type="NCBI Taxonomy" id="28829"/>
    <lineage>
        <taxon>Eukaryota</taxon>
        <taxon>Metazoa</taxon>
        <taxon>Chordata</taxon>
        <taxon>Craniata</taxon>
        <taxon>Vertebrata</taxon>
        <taxon>Euteleostomi</taxon>
        <taxon>Actinopterygii</taxon>
        <taxon>Neopterygii</taxon>
        <taxon>Teleostei</taxon>
        <taxon>Neoteleostei</taxon>
        <taxon>Acanthomorphata</taxon>
        <taxon>Carangaria</taxon>
        <taxon>Pleuronectiformes</taxon>
        <taxon>Pleuronectoidei</taxon>
        <taxon>Soleidae</taxon>
        <taxon>Solea</taxon>
    </lineage>
</organism>
<feature type="domain" description="Helicase ATP-binding" evidence="8">
    <location>
        <begin position="33"/>
        <end position="207"/>
    </location>
</feature>
<evidence type="ECO:0000256" key="2">
    <source>
        <dbReference type="ARBA" id="ARBA00022801"/>
    </source>
</evidence>
<evidence type="ECO:0000259" key="10">
    <source>
        <dbReference type="PROSITE" id="PS51195"/>
    </source>
</evidence>
<evidence type="ECO:0000256" key="5">
    <source>
        <dbReference type="PROSITE-ProRule" id="PRU00552"/>
    </source>
</evidence>
<keyword evidence="3 6" id="KW-0347">Helicase</keyword>
<protein>
    <submittedName>
        <fullName evidence="11">ATP-dependent RNA helicase DDX49</fullName>
    </submittedName>
</protein>
<dbReference type="InterPro" id="IPR014014">
    <property type="entry name" value="RNA_helicase_DEAD_Q_motif"/>
</dbReference>
<evidence type="ECO:0000256" key="3">
    <source>
        <dbReference type="ARBA" id="ARBA00022806"/>
    </source>
</evidence>
<dbReference type="FunFam" id="3.40.50.300:FF:000892">
    <property type="entry name" value="probable ATP-dependent RNA helicase DDX49"/>
    <property type="match status" value="1"/>
</dbReference>
<keyword evidence="2 6" id="KW-0378">Hydrolase</keyword>
<comment type="caution">
    <text evidence="11">The sequence shown here is derived from an EMBL/GenBank/DDBJ whole genome shotgun (WGS) entry which is preliminary data.</text>
</comment>
<accession>A0AAV6SAB1</accession>
<evidence type="ECO:0000256" key="6">
    <source>
        <dbReference type="RuleBase" id="RU000492"/>
    </source>
</evidence>
<feature type="domain" description="Helicase C-terminal" evidence="9">
    <location>
        <begin position="218"/>
        <end position="416"/>
    </location>
</feature>
<evidence type="ECO:0000259" key="9">
    <source>
        <dbReference type="PROSITE" id="PS51194"/>
    </source>
</evidence>
<sequence length="513" mass="58115">MGDFASLGLSDWLVKQCKQLGINKPTPVQENCMPAILEGRDCLGCAKTGSGKTAAFVLPVLQKLSEDPYGIFCLVLTPTRELAYQIAEQFRILGKPLGLRDCIVVGGMDMVSQALELSNQPHVVVATPGRLADHIRSSNTFSMSKIQFLILDEADRLLEQGCTDFTKDLEVILGVIPAKRQTLLFSATLTNTLQDLKNIAMNKPFFWESKSETRTVEELDQRYILTPEKVKDAYLVHLIQTITDEHDDWSVIIFTNTCKSCQILTMMLREFNFPTISLHSMMKQKQRFASLAKFKASVYKILIATDVAARGLDIPTVQVVINHNTPGLPKIYIHRVGRTARAGSVNVCIYPTFVIIFLFCILNEYSLCVTRLSSSAGRNGVSITLVTQYDIHLVHSIEEQIQAKLKEYPVEEKEVLKILTQVNVTRRECEIKLESTDFDEKKEINKRKQLILEGKDPDLEAKRKAELEKIRSQKKKFKLKIQESIEKEKHGQLKKKLRKRKQMKKKKAAEATA</sequence>
<dbReference type="InterPro" id="IPR014001">
    <property type="entry name" value="Helicase_ATP-bd"/>
</dbReference>
<dbReference type="AlphaFoldDB" id="A0AAV6SAB1"/>
<dbReference type="PROSITE" id="PS51192">
    <property type="entry name" value="HELICASE_ATP_BIND_1"/>
    <property type="match status" value="1"/>
</dbReference>
<dbReference type="CDD" id="cd18787">
    <property type="entry name" value="SF2_C_DEAD"/>
    <property type="match status" value="1"/>
</dbReference>
<dbReference type="PANTHER" id="PTHR47959:SF25">
    <property type="entry name" value="RNA HELICASE"/>
    <property type="match status" value="1"/>
</dbReference>
<keyword evidence="4 6" id="KW-0067">ATP-binding</keyword>
<evidence type="ECO:0000313" key="12">
    <source>
        <dbReference type="Proteomes" id="UP000693946"/>
    </source>
</evidence>
<dbReference type="PROSITE" id="PS00039">
    <property type="entry name" value="DEAD_ATP_HELICASE"/>
    <property type="match status" value="1"/>
</dbReference>
<dbReference type="GO" id="GO:0016787">
    <property type="term" value="F:hydrolase activity"/>
    <property type="evidence" value="ECO:0007669"/>
    <property type="project" value="UniProtKB-KW"/>
</dbReference>
<evidence type="ECO:0000313" key="11">
    <source>
        <dbReference type="EMBL" id="KAG7513982.1"/>
    </source>
</evidence>
<comment type="similarity">
    <text evidence="6">Belongs to the DEAD box helicase family.</text>
</comment>
<dbReference type="PANTHER" id="PTHR47959">
    <property type="entry name" value="ATP-DEPENDENT RNA HELICASE RHLE-RELATED"/>
    <property type="match status" value="1"/>
</dbReference>
<dbReference type="GO" id="GO:0005829">
    <property type="term" value="C:cytosol"/>
    <property type="evidence" value="ECO:0007669"/>
    <property type="project" value="TreeGrafter"/>
</dbReference>
<feature type="short sequence motif" description="Q motif" evidence="5">
    <location>
        <begin position="2"/>
        <end position="30"/>
    </location>
</feature>
<dbReference type="Pfam" id="PF00270">
    <property type="entry name" value="DEAD"/>
    <property type="match status" value="1"/>
</dbReference>
<dbReference type="InterPro" id="IPR011545">
    <property type="entry name" value="DEAD/DEAH_box_helicase_dom"/>
</dbReference>
<evidence type="ECO:0000256" key="1">
    <source>
        <dbReference type="ARBA" id="ARBA00022741"/>
    </source>
</evidence>
<feature type="compositionally biased region" description="Basic residues" evidence="7">
    <location>
        <begin position="492"/>
        <end position="507"/>
    </location>
</feature>
<dbReference type="Pfam" id="PF00271">
    <property type="entry name" value="Helicase_C"/>
    <property type="match status" value="1"/>
</dbReference>
<dbReference type="SMART" id="SM00487">
    <property type="entry name" value="DEXDc"/>
    <property type="match status" value="1"/>
</dbReference>
<feature type="region of interest" description="Disordered" evidence="7">
    <location>
        <begin position="489"/>
        <end position="513"/>
    </location>
</feature>
<dbReference type="GO" id="GO:0003724">
    <property type="term" value="F:RNA helicase activity"/>
    <property type="evidence" value="ECO:0007669"/>
    <property type="project" value="InterPro"/>
</dbReference>
<dbReference type="GO" id="GO:0003676">
    <property type="term" value="F:nucleic acid binding"/>
    <property type="evidence" value="ECO:0007669"/>
    <property type="project" value="InterPro"/>
</dbReference>
<name>A0AAV6SAB1_SOLSE</name>
<evidence type="ECO:0000256" key="7">
    <source>
        <dbReference type="SAM" id="MobiDB-lite"/>
    </source>
</evidence>
<dbReference type="InterPro" id="IPR050079">
    <property type="entry name" value="DEAD_box_RNA_helicase"/>
</dbReference>
<dbReference type="PROSITE" id="PS51194">
    <property type="entry name" value="HELICASE_CTER"/>
    <property type="match status" value="1"/>
</dbReference>
<dbReference type="InterPro" id="IPR001650">
    <property type="entry name" value="Helicase_C-like"/>
</dbReference>
<evidence type="ECO:0000256" key="4">
    <source>
        <dbReference type="ARBA" id="ARBA00022840"/>
    </source>
</evidence>
<dbReference type="Proteomes" id="UP000693946">
    <property type="component" value="Linkage Group LG14"/>
</dbReference>
<feature type="domain" description="DEAD-box RNA helicase Q" evidence="10">
    <location>
        <begin position="2"/>
        <end position="30"/>
    </location>
</feature>
<keyword evidence="12" id="KW-1185">Reference proteome</keyword>
<keyword evidence="1 6" id="KW-0547">Nucleotide-binding</keyword>